<keyword evidence="4" id="KW-0539">Nucleus</keyword>
<dbReference type="InterPro" id="IPR002912">
    <property type="entry name" value="ACT_dom"/>
</dbReference>
<dbReference type="Pfam" id="PF22754">
    <property type="entry name" value="bHLH-TF_ACT-like_plant"/>
    <property type="match status" value="1"/>
</dbReference>
<dbReference type="PANTHER" id="PTHR45959">
    <property type="entry name" value="BHLH TRANSCRIPTION FACTOR"/>
    <property type="match status" value="1"/>
</dbReference>
<evidence type="ECO:0000313" key="10">
    <source>
        <dbReference type="Proteomes" id="UP000826271"/>
    </source>
</evidence>
<dbReference type="GO" id="GO:0005634">
    <property type="term" value="C:nucleus"/>
    <property type="evidence" value="ECO:0007669"/>
    <property type="project" value="UniProtKB-SubCell"/>
</dbReference>
<protein>
    <recommendedName>
        <fullName evidence="11">BHLH domain-containing protein</fullName>
    </recommendedName>
</protein>
<keyword evidence="3" id="KW-0804">Transcription</keyword>
<comment type="caution">
    <text evidence="9">The sequence shown here is derived from an EMBL/GenBank/DDBJ whole genome shotgun (WGS) entry which is preliminary data.</text>
</comment>
<dbReference type="InterPro" id="IPR054502">
    <property type="entry name" value="bHLH-TF_ACT-like_plant"/>
</dbReference>
<dbReference type="SMART" id="SM00353">
    <property type="entry name" value="HLH"/>
    <property type="match status" value="1"/>
</dbReference>
<feature type="domain" description="ACT" evidence="8">
    <location>
        <begin position="281"/>
        <end position="351"/>
    </location>
</feature>
<evidence type="ECO:0000259" key="8">
    <source>
        <dbReference type="PROSITE" id="PS51671"/>
    </source>
</evidence>
<dbReference type="Gene3D" id="4.10.280.10">
    <property type="entry name" value="Helix-loop-helix DNA-binding domain"/>
    <property type="match status" value="1"/>
</dbReference>
<dbReference type="PROSITE" id="PS51671">
    <property type="entry name" value="ACT"/>
    <property type="match status" value="1"/>
</dbReference>
<dbReference type="SUPFAM" id="SSF47459">
    <property type="entry name" value="HLH, helix-loop-helix DNA-binding domain"/>
    <property type="match status" value="1"/>
</dbReference>
<evidence type="ECO:0000256" key="6">
    <source>
        <dbReference type="SAM" id="MobiDB-lite"/>
    </source>
</evidence>
<feature type="coiled-coil region" evidence="5">
    <location>
        <begin position="211"/>
        <end position="238"/>
    </location>
</feature>
<keyword evidence="2" id="KW-0805">Transcription regulation</keyword>
<reference evidence="9" key="1">
    <citation type="submission" date="2019-10" db="EMBL/GenBank/DDBJ databases">
        <authorList>
            <person name="Zhang R."/>
            <person name="Pan Y."/>
            <person name="Wang J."/>
            <person name="Ma R."/>
            <person name="Yu S."/>
        </authorList>
    </citation>
    <scope>NUCLEOTIDE SEQUENCE</scope>
    <source>
        <strain evidence="9">LA-IB0</strain>
        <tissue evidence="9">Leaf</tissue>
    </source>
</reference>
<dbReference type="PROSITE" id="PS50888">
    <property type="entry name" value="BHLH"/>
    <property type="match status" value="1"/>
</dbReference>
<dbReference type="Pfam" id="PF00010">
    <property type="entry name" value="HLH"/>
    <property type="match status" value="1"/>
</dbReference>
<dbReference type="InterPro" id="IPR011598">
    <property type="entry name" value="bHLH_dom"/>
</dbReference>
<dbReference type="InterPro" id="IPR036638">
    <property type="entry name" value="HLH_DNA-bd_sf"/>
</dbReference>
<evidence type="ECO:0000256" key="3">
    <source>
        <dbReference type="ARBA" id="ARBA00023163"/>
    </source>
</evidence>
<gene>
    <name evidence="9" type="ORF">BUALT_Bualt04G0094500</name>
</gene>
<dbReference type="Proteomes" id="UP000826271">
    <property type="component" value="Unassembled WGS sequence"/>
</dbReference>
<keyword evidence="10" id="KW-1185">Reference proteome</keyword>
<evidence type="ECO:0000256" key="4">
    <source>
        <dbReference type="ARBA" id="ARBA00023242"/>
    </source>
</evidence>
<keyword evidence="5" id="KW-0175">Coiled coil</keyword>
<sequence>MQQLSYAAGLTLSLQEMDNSMFMNQYDFIDSFDEDLAALAFGQDFHNYVSPGSNSSSPSYLINTPNTNSFNSYFNSPEMQQAMNYQNPGNYSNYSNIHNMINPDPASSAPFVMSFNENPSENLQQVNANPEEKDVVVPEVMISPGSNNVSSKEDKKKAGQSTKKKTRIRPPSQTYDHIIAERKRREQLSQLFVALSAIVPGLKKMDKSSVLEDAIKYLKHLKERVKHLEEQAEKQAMESVVMVRKSQIVVEDEGSSDEISGGTEEQPLPEIEAKVCDNHILLRIHCEKQKGVLVKLLSKVESLNMSVVSTNATPFGDVSLDITIIAEMEKEFNLTVKEVLMDLRAALQAAA</sequence>
<evidence type="ECO:0000313" key="9">
    <source>
        <dbReference type="EMBL" id="KAG8384212.1"/>
    </source>
</evidence>
<evidence type="ECO:0000256" key="2">
    <source>
        <dbReference type="ARBA" id="ARBA00023015"/>
    </source>
</evidence>
<dbReference type="EMBL" id="WHWC01000004">
    <property type="protein sequence ID" value="KAG8384212.1"/>
    <property type="molecule type" value="Genomic_DNA"/>
</dbReference>
<comment type="subcellular location">
    <subcellularLocation>
        <location evidence="1">Nucleus</location>
    </subcellularLocation>
</comment>
<evidence type="ECO:0008006" key="11">
    <source>
        <dbReference type="Google" id="ProtNLM"/>
    </source>
</evidence>
<accession>A0AAV6XVR2</accession>
<name>A0AAV6XVR2_9LAMI</name>
<dbReference type="GO" id="GO:0046983">
    <property type="term" value="F:protein dimerization activity"/>
    <property type="evidence" value="ECO:0007669"/>
    <property type="project" value="InterPro"/>
</dbReference>
<evidence type="ECO:0000259" key="7">
    <source>
        <dbReference type="PROSITE" id="PS50888"/>
    </source>
</evidence>
<feature type="domain" description="BHLH" evidence="7">
    <location>
        <begin position="172"/>
        <end position="221"/>
    </location>
</feature>
<dbReference type="PANTHER" id="PTHR45959:SF2">
    <property type="entry name" value="BHLH TRANSCRIPTION FACTOR"/>
    <property type="match status" value="1"/>
</dbReference>
<proteinExistence type="predicted"/>
<dbReference type="AlphaFoldDB" id="A0AAV6XVR2"/>
<feature type="region of interest" description="Disordered" evidence="6">
    <location>
        <begin position="143"/>
        <end position="171"/>
    </location>
</feature>
<dbReference type="InterPro" id="IPR052610">
    <property type="entry name" value="bHLH_transcription_regulator"/>
</dbReference>
<evidence type="ECO:0000256" key="5">
    <source>
        <dbReference type="SAM" id="Coils"/>
    </source>
</evidence>
<organism evidence="9 10">
    <name type="scientific">Buddleja alternifolia</name>
    <dbReference type="NCBI Taxonomy" id="168488"/>
    <lineage>
        <taxon>Eukaryota</taxon>
        <taxon>Viridiplantae</taxon>
        <taxon>Streptophyta</taxon>
        <taxon>Embryophyta</taxon>
        <taxon>Tracheophyta</taxon>
        <taxon>Spermatophyta</taxon>
        <taxon>Magnoliopsida</taxon>
        <taxon>eudicotyledons</taxon>
        <taxon>Gunneridae</taxon>
        <taxon>Pentapetalae</taxon>
        <taxon>asterids</taxon>
        <taxon>lamiids</taxon>
        <taxon>Lamiales</taxon>
        <taxon>Scrophulariaceae</taxon>
        <taxon>Buddlejeae</taxon>
        <taxon>Buddleja</taxon>
    </lineage>
</organism>
<evidence type="ECO:0000256" key="1">
    <source>
        <dbReference type="ARBA" id="ARBA00004123"/>
    </source>
</evidence>